<reference evidence="1 2" key="1">
    <citation type="submission" date="2013-01" db="EMBL/GenBank/DDBJ databases">
        <authorList>
            <person name="Bench S."/>
        </authorList>
    </citation>
    <scope>NUCLEOTIDE SEQUENCE [LARGE SCALE GENOMIC DNA]</scope>
    <source>
        <strain evidence="1 2">WH 8502</strain>
    </source>
</reference>
<sequence>MGIKTLLTEIHLFPLSKMSFHGFEQMSRKITIILQKKC</sequence>
<dbReference type="EMBL" id="CAQK01000321">
    <property type="protein sequence ID" value="CCQ50572.1"/>
    <property type="molecule type" value="Genomic_DNA"/>
</dbReference>
<evidence type="ECO:0000313" key="1">
    <source>
        <dbReference type="EMBL" id="CCQ50572.1"/>
    </source>
</evidence>
<gene>
    <name evidence="1" type="ORF">CWATWH8502_4601</name>
</gene>
<proteinExistence type="predicted"/>
<name>T2ICM4_CROWT</name>
<reference evidence="1 2" key="2">
    <citation type="submission" date="2013-09" db="EMBL/GenBank/DDBJ databases">
        <title>Whole genome comparison of six Crocosphaera watsonii strains with differing phenotypes.</title>
        <authorList>
            <person name="Bench S.R."/>
            <person name="Heller P."/>
            <person name="Frank I."/>
            <person name="Arciniega M."/>
            <person name="Shilova I.N."/>
            <person name="Zehr J.P."/>
        </authorList>
    </citation>
    <scope>NUCLEOTIDE SEQUENCE [LARGE SCALE GENOMIC DNA]</scope>
    <source>
        <strain evidence="1 2">WH 8502</strain>
    </source>
</reference>
<evidence type="ECO:0000313" key="2">
    <source>
        <dbReference type="Proteomes" id="UP000018348"/>
    </source>
</evidence>
<dbReference type="AlphaFoldDB" id="T2ICM4"/>
<protein>
    <submittedName>
        <fullName evidence="1">Uncharacterized protein</fullName>
    </submittedName>
</protein>
<accession>T2ICM4</accession>
<comment type="caution">
    <text evidence="1">The sequence shown here is derived from an EMBL/GenBank/DDBJ whole genome shotgun (WGS) entry which is preliminary data.</text>
</comment>
<organism evidence="1 2">
    <name type="scientific">Crocosphaera watsonii WH 8502</name>
    <dbReference type="NCBI Taxonomy" id="423474"/>
    <lineage>
        <taxon>Bacteria</taxon>
        <taxon>Bacillati</taxon>
        <taxon>Cyanobacteriota</taxon>
        <taxon>Cyanophyceae</taxon>
        <taxon>Oscillatoriophycideae</taxon>
        <taxon>Chroococcales</taxon>
        <taxon>Aphanothecaceae</taxon>
        <taxon>Crocosphaera</taxon>
    </lineage>
</organism>
<dbReference type="Proteomes" id="UP000018348">
    <property type="component" value="Unassembled WGS sequence"/>
</dbReference>